<protein>
    <submittedName>
        <fullName evidence="2">Uncharacterized protein</fullName>
    </submittedName>
</protein>
<keyword evidence="1" id="KW-0812">Transmembrane</keyword>
<evidence type="ECO:0000313" key="2">
    <source>
        <dbReference type="EMBL" id="MFG6443456.1"/>
    </source>
</evidence>
<keyword evidence="1" id="KW-0472">Membrane</keyword>
<keyword evidence="3" id="KW-1185">Reference proteome</keyword>
<proteinExistence type="predicted"/>
<dbReference type="RefSeq" id="WP_394402104.1">
    <property type="nucleotide sequence ID" value="NZ_JBIGHW010000024.1"/>
</dbReference>
<accession>A0ABW7FQ33</accession>
<feature type="transmembrane region" description="Helical" evidence="1">
    <location>
        <begin position="20"/>
        <end position="39"/>
    </location>
</feature>
<dbReference type="EMBL" id="JBIGHW010000024">
    <property type="protein sequence ID" value="MFG6443456.1"/>
    <property type="molecule type" value="Genomic_DNA"/>
</dbReference>
<organism evidence="2 3">
    <name type="scientific">Pelomonas margarita</name>
    <dbReference type="NCBI Taxonomy" id="3299031"/>
    <lineage>
        <taxon>Bacteria</taxon>
        <taxon>Pseudomonadati</taxon>
        <taxon>Pseudomonadota</taxon>
        <taxon>Betaproteobacteria</taxon>
        <taxon>Burkholderiales</taxon>
        <taxon>Sphaerotilaceae</taxon>
        <taxon>Roseateles</taxon>
    </lineage>
</organism>
<sequence length="47" mass="5220">MSSTPLFVTGRQHRPVLNAIGRTLIGAILFNALGTALFWQCRVHQVQ</sequence>
<keyword evidence="1" id="KW-1133">Transmembrane helix</keyword>
<reference evidence="2 3" key="1">
    <citation type="submission" date="2024-08" db="EMBL/GenBank/DDBJ databases">
        <authorList>
            <person name="Lu H."/>
        </authorList>
    </citation>
    <scope>NUCLEOTIDE SEQUENCE [LARGE SCALE GENOMIC DNA]</scope>
    <source>
        <strain evidence="2 3">LKC17W</strain>
    </source>
</reference>
<name>A0ABW7FQ33_9BURK</name>
<evidence type="ECO:0000256" key="1">
    <source>
        <dbReference type="SAM" id="Phobius"/>
    </source>
</evidence>
<dbReference type="Proteomes" id="UP001606301">
    <property type="component" value="Unassembled WGS sequence"/>
</dbReference>
<evidence type="ECO:0000313" key="3">
    <source>
        <dbReference type="Proteomes" id="UP001606301"/>
    </source>
</evidence>
<comment type="caution">
    <text evidence="2">The sequence shown here is derived from an EMBL/GenBank/DDBJ whole genome shotgun (WGS) entry which is preliminary data.</text>
</comment>
<gene>
    <name evidence="2" type="ORF">ACG0Z3_22440</name>
</gene>